<name>A0A9R0IGH8_SPIOL</name>
<dbReference type="GeneID" id="110788437"/>
<dbReference type="Proteomes" id="UP000813463">
    <property type="component" value="Chromosome 5"/>
</dbReference>
<evidence type="ECO:0000313" key="2">
    <source>
        <dbReference type="Proteomes" id="UP000813463"/>
    </source>
</evidence>
<dbReference type="RefSeq" id="XP_021848767.1">
    <property type="nucleotide sequence ID" value="XM_021993075.2"/>
</dbReference>
<proteinExistence type="predicted"/>
<keyword evidence="2" id="KW-1185">Reference proteome</keyword>
<reference evidence="2" key="1">
    <citation type="journal article" date="2021" name="Nat. Commun.">
        <title>Genomic analyses provide insights into spinach domestication and the genetic basis of agronomic traits.</title>
        <authorList>
            <person name="Cai X."/>
            <person name="Sun X."/>
            <person name="Xu C."/>
            <person name="Sun H."/>
            <person name="Wang X."/>
            <person name="Ge C."/>
            <person name="Zhang Z."/>
            <person name="Wang Q."/>
            <person name="Fei Z."/>
            <person name="Jiao C."/>
            <person name="Wang Q."/>
        </authorList>
    </citation>
    <scope>NUCLEOTIDE SEQUENCE [LARGE SCALE GENOMIC DNA]</scope>
    <source>
        <strain evidence="2">cv. Varoflay</strain>
    </source>
</reference>
<evidence type="ECO:0000256" key="1">
    <source>
        <dbReference type="SAM" id="MobiDB-lite"/>
    </source>
</evidence>
<protein>
    <submittedName>
        <fullName evidence="3">Uncharacterized protein isoform X1</fullName>
    </submittedName>
</protein>
<accession>A0A9R0IGH8</accession>
<reference evidence="3" key="2">
    <citation type="submission" date="2025-08" db="UniProtKB">
        <authorList>
            <consortium name="RefSeq"/>
        </authorList>
    </citation>
    <scope>IDENTIFICATION</scope>
    <source>
        <tissue evidence="3">Leaf</tissue>
    </source>
</reference>
<evidence type="ECO:0000313" key="3">
    <source>
        <dbReference type="RefSeq" id="XP_021848767.1"/>
    </source>
</evidence>
<dbReference type="OrthoDB" id="1717591at2759"/>
<gene>
    <name evidence="3" type="primary">LOC110788437</name>
</gene>
<sequence>MDESWRKSMAITGMGGTGTALEPEDFNDVFGGPPRSVLARKMSADFSSNDLFYNEIFRPCSEMESPGIISGRRLPEFVIPENIQSKRKQMMKSMCRSKSTSSSVMSFDELNQLNNFRNAAVIVEEDVALASYTSNLRPLNMPSRCTASTLSMPKNNEMKQDLPGFAWSNVVPYFGNDKFNADDMIQNLGYSRTGTPQTTNLENIGIECIGEYDVQLLSNSPIVNYVGNQVNYEIGETNNSEASDIVEAIAWAKEKFQGLSSNNDTHGFIKEQQNHYFTLNGAT</sequence>
<dbReference type="AlphaFoldDB" id="A0A9R0IGH8"/>
<feature type="region of interest" description="Disordered" evidence="1">
    <location>
        <begin position="1"/>
        <end position="26"/>
    </location>
</feature>
<organism evidence="2 3">
    <name type="scientific">Spinacia oleracea</name>
    <name type="common">Spinach</name>
    <dbReference type="NCBI Taxonomy" id="3562"/>
    <lineage>
        <taxon>Eukaryota</taxon>
        <taxon>Viridiplantae</taxon>
        <taxon>Streptophyta</taxon>
        <taxon>Embryophyta</taxon>
        <taxon>Tracheophyta</taxon>
        <taxon>Spermatophyta</taxon>
        <taxon>Magnoliopsida</taxon>
        <taxon>eudicotyledons</taxon>
        <taxon>Gunneridae</taxon>
        <taxon>Pentapetalae</taxon>
        <taxon>Caryophyllales</taxon>
        <taxon>Chenopodiaceae</taxon>
        <taxon>Chenopodioideae</taxon>
        <taxon>Anserineae</taxon>
        <taxon>Spinacia</taxon>
    </lineage>
</organism>
<dbReference type="KEGG" id="soe:110788437"/>